<evidence type="ECO:0000313" key="2">
    <source>
        <dbReference type="EMBL" id="QDS98600.1"/>
    </source>
</evidence>
<dbReference type="RefSeq" id="WP_145059803.1">
    <property type="nucleotide sequence ID" value="NZ_CP036263.1"/>
</dbReference>
<dbReference type="EMBL" id="CP036263">
    <property type="protein sequence ID" value="QDS98600.1"/>
    <property type="molecule type" value="Genomic_DNA"/>
</dbReference>
<dbReference type="Proteomes" id="UP000319852">
    <property type="component" value="Chromosome"/>
</dbReference>
<evidence type="ECO:0008006" key="4">
    <source>
        <dbReference type="Google" id="ProtNLM"/>
    </source>
</evidence>
<dbReference type="NCBIfam" id="TIGR02595">
    <property type="entry name" value="PEP_CTERM"/>
    <property type="match status" value="1"/>
</dbReference>
<dbReference type="AlphaFoldDB" id="A0A517MUP6"/>
<protein>
    <recommendedName>
        <fullName evidence="4">PEP-CTERM protein-sorting domain-containing protein</fullName>
    </recommendedName>
</protein>
<keyword evidence="1" id="KW-0732">Signal</keyword>
<proteinExistence type="predicted"/>
<reference evidence="2 3" key="1">
    <citation type="submission" date="2019-02" db="EMBL/GenBank/DDBJ databases">
        <title>Deep-cultivation of Planctomycetes and their phenomic and genomic characterization uncovers novel biology.</title>
        <authorList>
            <person name="Wiegand S."/>
            <person name="Jogler M."/>
            <person name="Boedeker C."/>
            <person name="Pinto D."/>
            <person name="Vollmers J."/>
            <person name="Rivas-Marin E."/>
            <person name="Kohn T."/>
            <person name="Peeters S.H."/>
            <person name="Heuer A."/>
            <person name="Rast P."/>
            <person name="Oberbeckmann S."/>
            <person name="Bunk B."/>
            <person name="Jeske O."/>
            <person name="Meyerdierks A."/>
            <person name="Storesund J.E."/>
            <person name="Kallscheuer N."/>
            <person name="Luecker S."/>
            <person name="Lage O.M."/>
            <person name="Pohl T."/>
            <person name="Merkel B.J."/>
            <person name="Hornburger P."/>
            <person name="Mueller R.-W."/>
            <person name="Bruemmer F."/>
            <person name="Labrenz M."/>
            <person name="Spormann A.M."/>
            <person name="Op den Camp H."/>
            <person name="Overmann J."/>
            <person name="Amann R."/>
            <person name="Jetten M.S.M."/>
            <person name="Mascher T."/>
            <person name="Medema M.H."/>
            <person name="Devos D.P."/>
            <person name="Kaster A.-K."/>
            <person name="Ovreas L."/>
            <person name="Rohde M."/>
            <person name="Galperin M.Y."/>
            <person name="Jogler C."/>
        </authorList>
    </citation>
    <scope>NUCLEOTIDE SEQUENCE [LARGE SCALE GENOMIC DNA]</scope>
    <source>
        <strain evidence="2 3">HG15A2</strain>
    </source>
</reference>
<keyword evidence="3" id="KW-1185">Reference proteome</keyword>
<feature type="chain" id="PRO_5021802460" description="PEP-CTERM protein-sorting domain-containing protein" evidence="1">
    <location>
        <begin position="28"/>
        <end position="279"/>
    </location>
</feature>
<dbReference type="InterPro" id="IPR013424">
    <property type="entry name" value="Ice-binding_C"/>
</dbReference>
<feature type="signal peptide" evidence="1">
    <location>
        <begin position="1"/>
        <end position="27"/>
    </location>
</feature>
<gene>
    <name evidence="2" type="ORF">HG15A2_18810</name>
</gene>
<evidence type="ECO:0000256" key="1">
    <source>
        <dbReference type="SAM" id="SignalP"/>
    </source>
</evidence>
<evidence type="ECO:0000313" key="3">
    <source>
        <dbReference type="Proteomes" id="UP000319852"/>
    </source>
</evidence>
<organism evidence="2 3">
    <name type="scientific">Adhaeretor mobilis</name>
    <dbReference type="NCBI Taxonomy" id="1930276"/>
    <lineage>
        <taxon>Bacteria</taxon>
        <taxon>Pseudomonadati</taxon>
        <taxon>Planctomycetota</taxon>
        <taxon>Planctomycetia</taxon>
        <taxon>Pirellulales</taxon>
        <taxon>Lacipirellulaceae</taxon>
        <taxon>Adhaeretor</taxon>
    </lineage>
</organism>
<accession>A0A517MUP6</accession>
<name>A0A517MUP6_9BACT</name>
<sequence precursor="true">MTMNRHRWIGFVLATLVTSLSLSPAIAETVVFDLRAPTDGINAGNDLEDEEMITGNMHTAGGITVTASAMGGAVNGTAAGMGVNADANNDDRDAIEAAFGESLSFTINFAGFTVDLVSIDFKEIGQEDDSAIISINDVTAIELHTGVDDFNGTSDVWTPAETVPLISGDKFTFSADIAFALEEITLETSLAGADNANFNSDAGVDGHDLLIWQQGFGTGNTLAAGDANSSGAVDMVDLLVWGNQYGSSGVSISAVPEPSVLLLAFLGTSFTLFRRRVIC</sequence>
<dbReference type="KEGG" id="amob:HG15A2_18810"/>
<dbReference type="OrthoDB" id="271292at2"/>